<gene>
    <name evidence="6" type="ORF">HLPR_21020</name>
</gene>
<evidence type="ECO:0000313" key="7">
    <source>
        <dbReference type="Proteomes" id="UP001321786"/>
    </source>
</evidence>
<dbReference type="PANTHER" id="PTHR42743">
    <property type="entry name" value="AMINO-ACID AMINOTRANSFERASE"/>
    <property type="match status" value="1"/>
</dbReference>
<dbReference type="GO" id="GO:0008483">
    <property type="term" value="F:transaminase activity"/>
    <property type="evidence" value="ECO:0007669"/>
    <property type="project" value="UniProtKB-KW"/>
</dbReference>
<accession>A0AAU9E534</accession>
<dbReference type="PANTHER" id="PTHR42743:SF11">
    <property type="entry name" value="AMINODEOXYCHORISMATE LYASE"/>
    <property type="match status" value="1"/>
</dbReference>
<organism evidence="6 7">
    <name type="scientific">Helicovermis profundi</name>
    <dbReference type="NCBI Taxonomy" id="3065157"/>
    <lineage>
        <taxon>Bacteria</taxon>
        <taxon>Bacillati</taxon>
        <taxon>Bacillota</taxon>
        <taxon>Clostridia</taxon>
        <taxon>Helicovermis</taxon>
    </lineage>
</organism>
<comment type="similarity">
    <text evidence="2 4">Belongs to the class-IV pyridoxal-phosphate-dependent aminotransferase family.</text>
</comment>
<dbReference type="GO" id="GO:0008652">
    <property type="term" value="P:amino acid biosynthetic process"/>
    <property type="evidence" value="ECO:0007669"/>
    <property type="project" value="UniProtKB-ARBA"/>
</dbReference>
<dbReference type="Gene3D" id="3.20.10.10">
    <property type="entry name" value="D-amino Acid Aminotransferase, subunit A, domain 2"/>
    <property type="match status" value="1"/>
</dbReference>
<protein>
    <submittedName>
        <fullName evidence="6">Aminotransferase class IV</fullName>
    </submittedName>
</protein>
<dbReference type="Gene3D" id="3.30.470.10">
    <property type="match status" value="1"/>
</dbReference>
<sequence length="270" mass="31530">MSNLNIKNDINLIEKDIKLESDFLNFGYGLFETIKIFKGNLEYIDEHLNRLFDSSKVVFSHLKLDIDRIKNDAEVFTKKNELEFGALKIILFKNNNEFDWIIKYNNRTYIKEKYDIGFKIRVSKFSKNEKSILAYHKTLNYMENIIEKRDALLSGYDESIYTNSKGNISEGTLSNIFIVKNGLVITPPLSSGILNGVIRKNIIKSSNKFDVQVIEKDFGFYELVNADEIFITNSLLEVMPIARVDNYNFNIKKFRITNKIMSIFNNYMEI</sequence>
<keyword evidence="6" id="KW-0808">Transferase</keyword>
<dbReference type="InterPro" id="IPR036038">
    <property type="entry name" value="Aminotransferase-like"/>
</dbReference>
<dbReference type="InterPro" id="IPR043131">
    <property type="entry name" value="BCAT-like_N"/>
</dbReference>
<dbReference type="KEGG" id="hprf:HLPR_21020"/>
<dbReference type="FunFam" id="3.20.10.10:FF:000002">
    <property type="entry name" value="D-alanine aminotransferase"/>
    <property type="match status" value="1"/>
</dbReference>
<dbReference type="CDD" id="cd00449">
    <property type="entry name" value="PLPDE_IV"/>
    <property type="match status" value="1"/>
</dbReference>
<dbReference type="RefSeq" id="WP_338535387.1">
    <property type="nucleotide sequence ID" value="NZ_AP028654.1"/>
</dbReference>
<evidence type="ECO:0000256" key="4">
    <source>
        <dbReference type="RuleBase" id="RU004106"/>
    </source>
</evidence>
<comment type="cofactor">
    <cofactor evidence="1 5">
        <name>pyridoxal 5'-phosphate</name>
        <dbReference type="ChEBI" id="CHEBI:597326"/>
    </cofactor>
</comment>
<evidence type="ECO:0000256" key="3">
    <source>
        <dbReference type="ARBA" id="ARBA00022898"/>
    </source>
</evidence>
<dbReference type="InterPro" id="IPR050571">
    <property type="entry name" value="Class-IV_PLP-Dep_Aminotrnsfr"/>
</dbReference>
<reference evidence="6 7" key="1">
    <citation type="submission" date="2023-08" db="EMBL/GenBank/DDBJ databases">
        <title>Helicovermis profunda gen. nov., sp. nov., a novel mesophilic, fermentative bacterium within the Bacillota from a deep-sea hydrothermal vent chimney.</title>
        <authorList>
            <person name="Miyazaki U."/>
            <person name="Mizutani D."/>
            <person name="Hashimoto Y."/>
            <person name="Tame A."/>
            <person name="Sawayama S."/>
            <person name="Miyazaki J."/>
            <person name="Takai K."/>
            <person name="Nakagawa S."/>
        </authorList>
    </citation>
    <scope>NUCLEOTIDE SEQUENCE [LARGE SCALE GENOMIC DNA]</scope>
    <source>
        <strain evidence="6 7">S502</strain>
    </source>
</reference>
<keyword evidence="7" id="KW-1185">Reference proteome</keyword>
<dbReference type="InterPro" id="IPR043132">
    <property type="entry name" value="BCAT-like_C"/>
</dbReference>
<dbReference type="EMBL" id="AP028654">
    <property type="protein sequence ID" value="BEP29771.1"/>
    <property type="molecule type" value="Genomic_DNA"/>
</dbReference>
<evidence type="ECO:0000256" key="1">
    <source>
        <dbReference type="ARBA" id="ARBA00001933"/>
    </source>
</evidence>
<evidence type="ECO:0000313" key="6">
    <source>
        <dbReference type="EMBL" id="BEP29771.1"/>
    </source>
</evidence>
<dbReference type="GO" id="GO:0005829">
    <property type="term" value="C:cytosol"/>
    <property type="evidence" value="ECO:0007669"/>
    <property type="project" value="TreeGrafter"/>
</dbReference>
<dbReference type="InterPro" id="IPR018300">
    <property type="entry name" value="Aminotrans_IV_CS"/>
</dbReference>
<evidence type="ECO:0000256" key="2">
    <source>
        <dbReference type="ARBA" id="ARBA00009320"/>
    </source>
</evidence>
<dbReference type="AlphaFoldDB" id="A0AAU9E534"/>
<proteinExistence type="inferred from homology"/>
<keyword evidence="3 5" id="KW-0663">Pyridoxal phosphate</keyword>
<dbReference type="InterPro" id="IPR001544">
    <property type="entry name" value="Aminotrans_IV"/>
</dbReference>
<name>A0AAU9E534_9FIRM</name>
<dbReference type="PROSITE" id="PS00770">
    <property type="entry name" value="AA_TRANSFER_CLASS_4"/>
    <property type="match status" value="1"/>
</dbReference>
<keyword evidence="6" id="KW-0032">Aminotransferase</keyword>
<dbReference type="GO" id="GO:0046394">
    <property type="term" value="P:carboxylic acid biosynthetic process"/>
    <property type="evidence" value="ECO:0007669"/>
    <property type="project" value="UniProtKB-ARBA"/>
</dbReference>
<dbReference type="Proteomes" id="UP001321786">
    <property type="component" value="Chromosome"/>
</dbReference>
<dbReference type="SUPFAM" id="SSF56752">
    <property type="entry name" value="D-aminoacid aminotransferase-like PLP-dependent enzymes"/>
    <property type="match status" value="1"/>
</dbReference>
<evidence type="ECO:0000256" key="5">
    <source>
        <dbReference type="RuleBase" id="RU004516"/>
    </source>
</evidence>
<dbReference type="Pfam" id="PF01063">
    <property type="entry name" value="Aminotran_4"/>
    <property type="match status" value="1"/>
</dbReference>